<dbReference type="RefSeq" id="WP_048593629.1">
    <property type="nucleotide sequence ID" value="NZ_CVLB01000001.1"/>
</dbReference>
<dbReference type="SFLD" id="SFLDS00003">
    <property type="entry name" value="Haloacid_Dehalogenase"/>
    <property type="match status" value="1"/>
</dbReference>
<keyword evidence="2" id="KW-1185">Reference proteome</keyword>
<dbReference type="InterPro" id="IPR006379">
    <property type="entry name" value="HAD-SF_hydro_IIB"/>
</dbReference>
<accession>A0A0G4K4J9</accession>
<dbReference type="PANTHER" id="PTHR10000:SF8">
    <property type="entry name" value="HAD SUPERFAMILY HYDROLASE-LIKE, TYPE 3"/>
    <property type="match status" value="1"/>
</dbReference>
<dbReference type="SFLD" id="SFLDG01140">
    <property type="entry name" value="C2.B:_Phosphomannomutase_and_P"/>
    <property type="match status" value="1"/>
</dbReference>
<dbReference type="Gene3D" id="3.30.1240.10">
    <property type="match status" value="1"/>
</dbReference>
<dbReference type="GO" id="GO:0000287">
    <property type="term" value="F:magnesium ion binding"/>
    <property type="evidence" value="ECO:0007669"/>
    <property type="project" value="TreeGrafter"/>
</dbReference>
<dbReference type="OrthoDB" id="9781413at2"/>
<dbReference type="Proteomes" id="UP000043763">
    <property type="component" value="Unassembled WGS sequence"/>
</dbReference>
<organism evidence="1 2">
    <name type="scientific">Brachyspira suanatina</name>
    <dbReference type="NCBI Taxonomy" id="381802"/>
    <lineage>
        <taxon>Bacteria</taxon>
        <taxon>Pseudomonadati</taxon>
        <taxon>Spirochaetota</taxon>
        <taxon>Spirochaetia</taxon>
        <taxon>Brachyspirales</taxon>
        <taxon>Brachyspiraceae</taxon>
        <taxon>Brachyspira</taxon>
    </lineage>
</organism>
<sequence>MNISDISKDKIKLIATDLDGTLLNDKKEIGDYTKKILNILMNDYKIELVLSSGRPYEGIINYNKILENDNCSIIFNGANIVDKEGKVIYKKTIEENACRSIINMSAKYDVCIHVYDNGKYIVSKEDFPIKSYVQKDQSLPAVYGLNNINNYVFDKMLILGDRGILDNLKSEIDSQFDVHSCFSGPFSLEITSKGTNKGNALKWICNNKGIDIKDIISFGDNFNDVEMVEYAGVGVAMANAEEELKQKADYIALSNDEDGVGKFLSNIFSIQ</sequence>
<evidence type="ECO:0000313" key="1">
    <source>
        <dbReference type="EMBL" id="CRF31979.1"/>
    </source>
</evidence>
<name>A0A0G4K4J9_9SPIR</name>
<dbReference type="InterPro" id="IPR036412">
    <property type="entry name" value="HAD-like_sf"/>
</dbReference>
<gene>
    <name evidence="1" type="ORF">BRSU_0495</name>
</gene>
<dbReference type="InterPro" id="IPR000150">
    <property type="entry name" value="Cof"/>
</dbReference>
<dbReference type="SFLD" id="SFLDG01144">
    <property type="entry name" value="C2.B.4:_PGP_Like"/>
    <property type="match status" value="1"/>
</dbReference>
<dbReference type="GO" id="GO:0005829">
    <property type="term" value="C:cytosol"/>
    <property type="evidence" value="ECO:0007669"/>
    <property type="project" value="TreeGrafter"/>
</dbReference>
<dbReference type="GO" id="GO:0016791">
    <property type="term" value="F:phosphatase activity"/>
    <property type="evidence" value="ECO:0007669"/>
    <property type="project" value="UniProtKB-ARBA"/>
</dbReference>
<dbReference type="InterPro" id="IPR023214">
    <property type="entry name" value="HAD_sf"/>
</dbReference>
<dbReference type="PROSITE" id="PS01228">
    <property type="entry name" value="COF_1"/>
    <property type="match status" value="1"/>
</dbReference>
<protein>
    <submittedName>
        <fullName evidence="1">Hydrolase</fullName>
    </submittedName>
</protein>
<dbReference type="EMBL" id="CVLB01000001">
    <property type="protein sequence ID" value="CRF31979.1"/>
    <property type="molecule type" value="Genomic_DNA"/>
</dbReference>
<dbReference type="PANTHER" id="PTHR10000">
    <property type="entry name" value="PHOSPHOSERINE PHOSPHATASE"/>
    <property type="match status" value="1"/>
</dbReference>
<keyword evidence="1" id="KW-0378">Hydrolase</keyword>
<dbReference type="NCBIfam" id="TIGR01484">
    <property type="entry name" value="HAD-SF-IIB"/>
    <property type="match status" value="1"/>
</dbReference>
<dbReference type="Gene3D" id="3.40.50.1000">
    <property type="entry name" value="HAD superfamily/HAD-like"/>
    <property type="match status" value="1"/>
</dbReference>
<evidence type="ECO:0000313" key="2">
    <source>
        <dbReference type="Proteomes" id="UP000043763"/>
    </source>
</evidence>
<dbReference type="SUPFAM" id="SSF56784">
    <property type="entry name" value="HAD-like"/>
    <property type="match status" value="1"/>
</dbReference>
<dbReference type="CDD" id="cd07516">
    <property type="entry name" value="HAD_Pase"/>
    <property type="match status" value="1"/>
</dbReference>
<dbReference type="NCBIfam" id="TIGR00099">
    <property type="entry name" value="Cof-subfamily"/>
    <property type="match status" value="1"/>
</dbReference>
<reference evidence="2" key="1">
    <citation type="submission" date="2015-04" db="EMBL/GenBank/DDBJ databases">
        <authorList>
            <person name="Mushtaq Mamoona"/>
        </authorList>
    </citation>
    <scope>NUCLEOTIDE SEQUENCE [LARGE SCALE GENOMIC DNA]</scope>
    <source>
        <strain evidence="2">AN4859/03</strain>
    </source>
</reference>
<dbReference type="Pfam" id="PF08282">
    <property type="entry name" value="Hydrolase_3"/>
    <property type="match status" value="1"/>
</dbReference>
<dbReference type="AlphaFoldDB" id="A0A0G4K4J9"/>
<proteinExistence type="predicted"/>